<keyword evidence="5" id="KW-1185">Reference proteome</keyword>
<evidence type="ECO:0000256" key="1">
    <source>
        <dbReference type="ARBA" id="ARBA00006184"/>
    </source>
</evidence>
<dbReference type="Gene3D" id="3.40.50.300">
    <property type="entry name" value="P-loop containing nucleotide triphosphate hydrolases"/>
    <property type="match status" value="1"/>
</dbReference>
<feature type="domain" description="AAA+ ATPase" evidence="3">
    <location>
        <begin position="56"/>
        <end position="208"/>
    </location>
</feature>
<protein>
    <recommendedName>
        <fullName evidence="3">AAA+ ATPase domain-containing protein</fullName>
    </recommendedName>
</protein>
<organism evidence="4 5">
    <name type="scientific">Blepharisma stoltei</name>
    <dbReference type="NCBI Taxonomy" id="1481888"/>
    <lineage>
        <taxon>Eukaryota</taxon>
        <taxon>Sar</taxon>
        <taxon>Alveolata</taxon>
        <taxon>Ciliophora</taxon>
        <taxon>Postciliodesmatophora</taxon>
        <taxon>Heterotrichea</taxon>
        <taxon>Heterotrichida</taxon>
        <taxon>Blepharismidae</taxon>
        <taxon>Blepharisma</taxon>
    </lineage>
</organism>
<accession>A0AAU9KBW8</accession>
<dbReference type="GO" id="GO:0005634">
    <property type="term" value="C:nucleus"/>
    <property type="evidence" value="ECO:0007669"/>
    <property type="project" value="TreeGrafter"/>
</dbReference>
<name>A0AAU9KBW8_9CILI</name>
<comment type="caution">
    <text evidence="4">The sequence shown here is derived from an EMBL/GenBank/DDBJ whole genome shotgun (WGS) entry which is preliminary data.</text>
</comment>
<dbReference type="AlphaFoldDB" id="A0AAU9KBW8"/>
<dbReference type="GO" id="GO:0003688">
    <property type="term" value="F:DNA replication origin binding"/>
    <property type="evidence" value="ECO:0007669"/>
    <property type="project" value="TreeGrafter"/>
</dbReference>
<dbReference type="GO" id="GO:0006270">
    <property type="term" value="P:DNA replication initiation"/>
    <property type="evidence" value="ECO:0007669"/>
    <property type="project" value="TreeGrafter"/>
</dbReference>
<reference evidence="4" key="1">
    <citation type="submission" date="2021-09" db="EMBL/GenBank/DDBJ databases">
        <authorList>
            <consortium name="AG Swart"/>
            <person name="Singh M."/>
            <person name="Singh A."/>
            <person name="Seah K."/>
            <person name="Emmerich C."/>
        </authorList>
    </citation>
    <scope>NUCLEOTIDE SEQUENCE</scope>
    <source>
        <strain evidence="4">ATCC30299</strain>
    </source>
</reference>
<dbReference type="CDD" id="cd00009">
    <property type="entry name" value="AAA"/>
    <property type="match status" value="1"/>
</dbReference>
<gene>
    <name evidence="4" type="ORF">BSTOLATCC_MIC53490</name>
</gene>
<dbReference type="InterPro" id="IPR003593">
    <property type="entry name" value="AAA+_ATPase"/>
</dbReference>
<evidence type="ECO:0000313" key="5">
    <source>
        <dbReference type="Proteomes" id="UP001162131"/>
    </source>
</evidence>
<evidence type="ECO:0000259" key="3">
    <source>
        <dbReference type="SMART" id="SM00382"/>
    </source>
</evidence>
<proteinExistence type="inferred from homology"/>
<dbReference type="SMART" id="SM00382">
    <property type="entry name" value="AAA"/>
    <property type="match status" value="1"/>
</dbReference>
<dbReference type="PANTHER" id="PTHR10763">
    <property type="entry name" value="CELL DIVISION CONTROL PROTEIN 6-RELATED"/>
    <property type="match status" value="1"/>
</dbReference>
<comment type="similarity">
    <text evidence="1">Belongs to the CDC6/cdc18 family.</text>
</comment>
<evidence type="ECO:0000313" key="4">
    <source>
        <dbReference type="EMBL" id="CAG9331420.1"/>
    </source>
</evidence>
<dbReference type="InterPro" id="IPR049945">
    <property type="entry name" value="AAA_22"/>
</dbReference>
<dbReference type="PANTHER" id="PTHR10763:SF26">
    <property type="entry name" value="CELL DIVISION CONTROL PROTEIN 6 HOMOLOG"/>
    <property type="match status" value="1"/>
</dbReference>
<keyword evidence="2" id="KW-0235">DNA replication</keyword>
<dbReference type="Pfam" id="PF13401">
    <property type="entry name" value="AAA_22"/>
    <property type="match status" value="1"/>
</dbReference>
<dbReference type="SUPFAM" id="SSF52540">
    <property type="entry name" value="P-loop containing nucleoside triphosphate hydrolases"/>
    <property type="match status" value="1"/>
</dbReference>
<evidence type="ECO:0000256" key="2">
    <source>
        <dbReference type="ARBA" id="ARBA00022705"/>
    </source>
</evidence>
<dbReference type="EMBL" id="CAJZBQ010000053">
    <property type="protein sequence ID" value="CAG9331420.1"/>
    <property type="molecule type" value="Genomic_DNA"/>
</dbReference>
<dbReference type="Proteomes" id="UP001162131">
    <property type="component" value="Unassembled WGS sequence"/>
</dbReference>
<sequence length="399" mass="45803">MAERQLSSSKKMKLENNETKEIELPQQQLLGRDDLYNKIFIKIIDFVEDDDEDPKNSLNLYICGKPGTGKTFTIEKIIEELKRRKKSRFKFIISLNAMEIASFTDFWKHISNEFPKKPKSKPALLESNLIDVIKSLSHHILLIIDEFESLIHRWTKEQVIKLFMLPKRTNGKILLVSISNLVGMPDLLMPELDSRSCMPEIIVFPPYSKDQLLNIMTHNISGEKDSRAMEFCARQVEKLGDVRQALDICKNAMRDGKIDLTNTIKTATKWNSNINELKHLPQLQKSAVVICKRLIEDLSAKKANDGSNKNITTSQLHSAYSRAICGRGGEALPWQEFMEMLNNLNSFGFAKLEGKSKDVGKRNVQIPVTWEEISKAFEDVPEVLEFRETHIGYSWKFSV</sequence>
<dbReference type="GO" id="GO:0016887">
    <property type="term" value="F:ATP hydrolysis activity"/>
    <property type="evidence" value="ECO:0007669"/>
    <property type="project" value="InterPro"/>
</dbReference>
<dbReference type="InterPro" id="IPR050311">
    <property type="entry name" value="ORC1/CDC6"/>
</dbReference>
<dbReference type="Gene3D" id="1.10.8.60">
    <property type="match status" value="1"/>
</dbReference>
<dbReference type="InterPro" id="IPR027417">
    <property type="entry name" value="P-loop_NTPase"/>
</dbReference>
<dbReference type="GO" id="GO:0033314">
    <property type="term" value="P:mitotic DNA replication checkpoint signaling"/>
    <property type="evidence" value="ECO:0007669"/>
    <property type="project" value="TreeGrafter"/>
</dbReference>